<dbReference type="EMBL" id="KM819695">
    <property type="protein sequence ID" value="AIW03127.1"/>
    <property type="molecule type" value="Genomic_DNA"/>
</dbReference>
<protein>
    <submittedName>
        <fullName evidence="3">Internal virion protein</fullName>
    </submittedName>
</protein>
<name>A0A0F6NYB5_9CAUD</name>
<feature type="coiled-coil region" evidence="1">
    <location>
        <begin position="360"/>
        <end position="387"/>
    </location>
</feature>
<proteinExistence type="predicted"/>
<dbReference type="GeneID" id="24724485"/>
<organism evidence="3 4">
    <name type="scientific">Proteus phage PM 85</name>
    <dbReference type="NCBI Taxonomy" id="1560283"/>
    <lineage>
        <taxon>Viruses</taxon>
        <taxon>Duplodnaviria</taxon>
        <taxon>Heunggongvirae</taxon>
        <taxon>Uroviricota</taxon>
        <taxon>Caudoviricetes</taxon>
        <taxon>Autographivirales</taxon>
        <taxon>Autosignataviridae</taxon>
        <taxon>Molineuxvirinae</taxon>
        <taxon>Acadevirus</taxon>
        <taxon>Acadevirus PM85</taxon>
    </lineage>
</organism>
<reference evidence="3 4" key="1">
    <citation type="submission" date="2014-10" db="EMBL/GenBank/DDBJ databases">
        <title>Prtoeus mirabilis bacteriophage PM 85.</title>
        <authorList>
            <person name="Shedko E.D."/>
            <person name="Morozova V.V."/>
            <person name="Tupikin A.E."/>
            <person name="Kabilov M.R."/>
            <person name="Kurilshikov A.M."/>
            <person name="Babkin I.V."/>
            <person name="Tikunova N.V."/>
        </authorList>
    </citation>
    <scope>NUCLEOTIDE SEQUENCE [LARGE SCALE GENOMIC DNA]</scope>
</reference>
<keyword evidence="4" id="KW-1185">Reference proteome</keyword>
<dbReference type="RefSeq" id="YP_009152051.1">
    <property type="nucleotide sequence ID" value="NC_027379.1"/>
</dbReference>
<evidence type="ECO:0000256" key="1">
    <source>
        <dbReference type="SAM" id="Coils"/>
    </source>
</evidence>
<evidence type="ECO:0000256" key="2">
    <source>
        <dbReference type="SAM" id="MobiDB-lite"/>
    </source>
</evidence>
<gene>
    <name evidence="3" type="ORF">PM85_0019</name>
</gene>
<keyword evidence="1" id="KW-0175">Coiled coil</keyword>
<dbReference type="KEGG" id="vg:24724485"/>
<dbReference type="Proteomes" id="UP000204171">
    <property type="component" value="Segment"/>
</dbReference>
<evidence type="ECO:0000313" key="3">
    <source>
        <dbReference type="EMBL" id="AIW03127.1"/>
    </source>
</evidence>
<feature type="region of interest" description="Disordered" evidence="2">
    <location>
        <begin position="427"/>
        <end position="460"/>
    </location>
</feature>
<sequence>MAELENQSWVGASRRFLQPTFSQVAEANRKLEEQRANDKVMETALENEWAIPAMERALNRSQTEFEPDEGYVVNQETKDELAKKYGFDVSREILEGVQSEAELQFRVANAQADLERNQILARNGLKGFGAQMTAALFDPVGWGISIAGAPVAGAIKLKRIGNIAKMATLAGVENAALEAIINQGDYYRDVDDIFMSAGFGVVMGGTIGAVSRLRAKGHADEGSFDASKADVDGLDTVIKGADEFDVSASKAVREAMEYDAYMAMRDVAPMKASDFDNTMSVVRHIDNLKSNANVRMSGKEKASLRSEIRNLEQEVSTMQGRKIDELAEASAKVGAPRNKGERLDLDVQKRILARKYDEPIADMTARLEELKVKLARAENVNKAKDELKRFTSLTKEQQLKELGLDKPPRRVDMTSAVQQALKEIRAKRTKTPTEQHAEMKAKEEAKVSDEVPKQRDDTLSAARVKDSEIQGEQFDLSDKMEDLMSELASEAMHSNVKPVNLAGLGSVSSVILNSKNPVFRGLGLRLLENAQGGSYQGKTASILSNLNANIIRSAEKNRYNDGFSMFIKDNNLRAIDFLNPAVTRDFNNQIYTAIARGIPDDTPRGVKMAAEGLADKLKKALEIRKQAGEAGFEDIKAAKDYMPVIYDGIKITEAINKLGSNEAVIALLSKGYQTGKYGLGKKAADALAKVQLLRASDSTLSGRVAFDRVISQQQQAQLIEDLKKAKIPDHIIDNFIEGTELKEMAESISNRAKASMGINTQAEYNGMKVQDLLNTNVGEIVENYTKEAAGGAALASMGFPTRQAVYNAIDAGERAGRNMVGSDAKAIKQLRAEADMLRDSVRLIYGNTIDADPNSGIVRGTRRVRELTTLLRLGQMGFAQLPELARAISKMGLGTVLKSIPATRFLRSRAGREGGTAQGKLLEPELREMEELIGYIGEDNWLTGWNIRHDEFGESADNLGRLSAIIDNGLAMGSRVNLWLSGFKAIQGGSEKIVARSINKRLKEHLSGERILPQKDLDEVGLSEDVMKRLKRHFDDNPAYADYNGQKVRMMNFDAMEPDLREIVGVGVRRMAGRLIQRHFIGDEGIWMNKWWGKALTQFKSFSIVSIEKQLIHDLRGDKIQAAQILAWSTLLAYASYATQMQMQAIGRADRDKFLKEKFDERNMAFGVFNKMPQVAGFGLGGDALATFGLLPDSLMNAPSRMGYRSQGFGDLVAGAGVIGDAVDVSQAFAKYVSGDDDVSTRQLVDKVRRLVPLANTIGVGQMTKASVDLLED</sequence>
<accession>A0A0F6NYB5</accession>
<evidence type="ECO:0000313" key="4">
    <source>
        <dbReference type="Proteomes" id="UP000204171"/>
    </source>
</evidence>
<feature type="coiled-coil region" evidence="1">
    <location>
        <begin position="294"/>
        <end position="321"/>
    </location>
</feature>